<comment type="caution">
    <text evidence="1">The sequence shown here is derived from an EMBL/GenBank/DDBJ whole genome shotgun (WGS) entry which is preliminary data.</text>
</comment>
<protein>
    <submittedName>
        <fullName evidence="1">Uncharacterized protein</fullName>
    </submittedName>
</protein>
<organism evidence="1 2">
    <name type="scientific">Methanohalarchaeum thermophilum</name>
    <dbReference type="NCBI Taxonomy" id="1903181"/>
    <lineage>
        <taxon>Archaea</taxon>
        <taxon>Methanobacteriati</taxon>
        <taxon>Methanobacteriota</taxon>
        <taxon>Methanonatronarchaeia</taxon>
        <taxon>Methanonatronarchaeales</taxon>
        <taxon>Methanonatronarchaeaceae</taxon>
        <taxon>Candidatus Methanohalarchaeum</taxon>
    </lineage>
</organism>
<dbReference type="EMBL" id="MSDW01000001">
    <property type="protein sequence ID" value="OKY79137.1"/>
    <property type="molecule type" value="Genomic_DNA"/>
</dbReference>
<dbReference type="Proteomes" id="UP000185744">
    <property type="component" value="Unassembled WGS sequence"/>
</dbReference>
<keyword evidence="2" id="KW-1185">Reference proteome</keyword>
<proteinExistence type="predicted"/>
<reference evidence="1" key="1">
    <citation type="submission" date="2016-12" db="EMBL/GenBank/DDBJ databases">
        <title>Discovery of methanogenic haloarchaea.</title>
        <authorList>
            <person name="Sorokin D.Y."/>
            <person name="Makarova K.S."/>
            <person name="Abbas B."/>
            <person name="Ferrer M."/>
            <person name="Golyshin P.N."/>
        </authorList>
    </citation>
    <scope>NUCLEOTIDE SEQUENCE [LARGE SCALE GENOMIC DNA]</scope>
    <source>
        <strain evidence="1">HMET1</strain>
    </source>
</reference>
<evidence type="ECO:0000313" key="1">
    <source>
        <dbReference type="EMBL" id="OKY79137.1"/>
    </source>
</evidence>
<name>A0A1Q6DXQ5_METT1</name>
<evidence type="ECO:0000313" key="2">
    <source>
        <dbReference type="Proteomes" id="UP000185744"/>
    </source>
</evidence>
<dbReference type="InParanoid" id="A0A1Q6DXQ5"/>
<dbReference type="STRING" id="1903181.BTN85_1644"/>
<dbReference type="AlphaFoldDB" id="A0A1Q6DXQ5"/>
<accession>A0A1Q6DXQ5</accession>
<sequence length="125" mass="13736">MGWFTKGMAVLIILLFVGMAMSAMFGGNTNTKNVAIAEATLEEGPNVYLTLLNQDKNETYNLTIILELNGNKVNETTVELKDQKNVNIGFSSQFTEDDVLAVVIEDQNGNQVTRFGNSISGWVNQ</sequence>
<gene>
    <name evidence="1" type="ORF">BTN85_1644</name>
</gene>